<protein>
    <submittedName>
        <fullName evidence="2">F-box domain</fullName>
    </submittedName>
</protein>
<evidence type="ECO:0000259" key="1">
    <source>
        <dbReference type="SMART" id="SM00256"/>
    </source>
</evidence>
<keyword evidence="3" id="KW-1185">Reference proteome</keyword>
<name>A0AAN8W2K2_9MAGN</name>
<accession>A0AAN8W2K2</accession>
<proteinExistence type="predicted"/>
<dbReference type="NCBIfam" id="TIGR01640">
    <property type="entry name" value="F_box_assoc_1"/>
    <property type="match status" value="1"/>
</dbReference>
<dbReference type="EMBL" id="JBAMMX010000003">
    <property type="protein sequence ID" value="KAK6945203.1"/>
    <property type="molecule type" value="Genomic_DNA"/>
</dbReference>
<dbReference type="CDD" id="cd22157">
    <property type="entry name" value="F-box_AtFBW1-like"/>
    <property type="match status" value="1"/>
</dbReference>
<dbReference type="InterPro" id="IPR001810">
    <property type="entry name" value="F-box_dom"/>
</dbReference>
<dbReference type="InterPro" id="IPR017451">
    <property type="entry name" value="F-box-assoc_interact_dom"/>
</dbReference>
<evidence type="ECO:0000313" key="2">
    <source>
        <dbReference type="EMBL" id="KAK6945203.1"/>
    </source>
</evidence>
<dbReference type="InterPro" id="IPR055290">
    <property type="entry name" value="At3g26010-like"/>
</dbReference>
<sequence length="400" mass="45805">MLPPILSVPNLKPKMFSGDLPATSSAEILVGNDDLLTEILLRTPVKSLIRFKSVSKRWFSLISDHHFSLNHTLRNPSLSSHGLILHRPQQNQLVFVPLSQSLSSPPCSSLNFAHDSVKILQSCHGLLCCSSVLTINKSRNYYIYNPTTKQFSTLPRLKYENSTVFGVNLAYNPMKSPHYEVICVLASVLPSQYKIEIFSSDEKFWRPFGESFSAPIDMVFHNGVYWNNSIHWISSTGVALFLSLEAECIKPMPLPQMVRNFGTAARRFRYFGESQGHLHLIEVYGSRTTQFDVFEMESDYSTWFVKYKVDLDYVVSSFPMIMRRNRNDPSDLDFYAFFILCVVREENEESSSLVLNVPGKIISYNFKDKSFRQICDLGVKGSIDFGWFDVYQYFETLSSV</sequence>
<dbReference type="PANTHER" id="PTHR35546">
    <property type="entry name" value="F-BOX PROTEIN INTERACTION DOMAIN PROTEIN-RELATED"/>
    <property type="match status" value="1"/>
</dbReference>
<organism evidence="2 3">
    <name type="scientific">Dillenia turbinata</name>
    <dbReference type="NCBI Taxonomy" id="194707"/>
    <lineage>
        <taxon>Eukaryota</taxon>
        <taxon>Viridiplantae</taxon>
        <taxon>Streptophyta</taxon>
        <taxon>Embryophyta</taxon>
        <taxon>Tracheophyta</taxon>
        <taxon>Spermatophyta</taxon>
        <taxon>Magnoliopsida</taxon>
        <taxon>eudicotyledons</taxon>
        <taxon>Gunneridae</taxon>
        <taxon>Pentapetalae</taxon>
        <taxon>Dilleniales</taxon>
        <taxon>Dilleniaceae</taxon>
        <taxon>Dillenia</taxon>
    </lineage>
</organism>
<dbReference type="Pfam" id="PF00646">
    <property type="entry name" value="F-box"/>
    <property type="match status" value="1"/>
</dbReference>
<feature type="domain" description="F-box" evidence="1">
    <location>
        <begin position="31"/>
        <end position="71"/>
    </location>
</feature>
<dbReference type="AlphaFoldDB" id="A0AAN8W2K2"/>
<dbReference type="InterPro" id="IPR005174">
    <property type="entry name" value="KIB1-4_b-propeller"/>
</dbReference>
<comment type="caution">
    <text evidence="2">The sequence shown here is derived from an EMBL/GenBank/DDBJ whole genome shotgun (WGS) entry which is preliminary data.</text>
</comment>
<reference evidence="2 3" key="1">
    <citation type="submission" date="2023-12" db="EMBL/GenBank/DDBJ databases">
        <title>A high-quality genome assembly for Dillenia turbinata (Dilleniales).</title>
        <authorList>
            <person name="Chanderbali A."/>
        </authorList>
    </citation>
    <scope>NUCLEOTIDE SEQUENCE [LARGE SCALE GENOMIC DNA]</scope>
    <source>
        <strain evidence="2">LSX21</strain>
        <tissue evidence="2">Leaf</tissue>
    </source>
</reference>
<dbReference type="Proteomes" id="UP001370490">
    <property type="component" value="Unassembled WGS sequence"/>
</dbReference>
<gene>
    <name evidence="2" type="ORF">RJ641_026305</name>
</gene>
<evidence type="ECO:0000313" key="3">
    <source>
        <dbReference type="Proteomes" id="UP001370490"/>
    </source>
</evidence>
<dbReference type="InterPro" id="IPR036047">
    <property type="entry name" value="F-box-like_dom_sf"/>
</dbReference>
<dbReference type="PANTHER" id="PTHR35546:SF115">
    <property type="entry name" value="F-BOX DOMAIN-CONTAINING PROTEIN"/>
    <property type="match status" value="1"/>
</dbReference>
<dbReference type="Pfam" id="PF03478">
    <property type="entry name" value="Beta-prop_KIB1-4"/>
    <property type="match status" value="1"/>
</dbReference>
<dbReference type="Gene3D" id="1.20.1280.50">
    <property type="match status" value="1"/>
</dbReference>
<dbReference type="SUPFAM" id="SSF81383">
    <property type="entry name" value="F-box domain"/>
    <property type="match status" value="1"/>
</dbReference>
<dbReference type="SMART" id="SM00256">
    <property type="entry name" value="FBOX"/>
    <property type="match status" value="1"/>
</dbReference>